<accession>A0ABP0EAA1</accession>
<keyword evidence="2" id="KW-0472">Membrane</keyword>
<feature type="transmembrane region" description="Helical" evidence="2">
    <location>
        <begin position="146"/>
        <end position="171"/>
    </location>
</feature>
<dbReference type="PANTHER" id="PTHR36414:SF1">
    <property type="entry name" value="PROTEIN SUR7"/>
    <property type="match status" value="1"/>
</dbReference>
<keyword evidence="2" id="KW-0812">Transmembrane</keyword>
<feature type="transmembrane region" description="Helical" evidence="2">
    <location>
        <begin position="113"/>
        <end position="134"/>
    </location>
</feature>
<feature type="compositionally biased region" description="Basic and acidic residues" evidence="1">
    <location>
        <begin position="221"/>
        <end position="235"/>
    </location>
</feature>
<keyword evidence="2" id="KW-1133">Transmembrane helix</keyword>
<dbReference type="InterPro" id="IPR009571">
    <property type="entry name" value="SUR7/Rim9-like_fungi"/>
</dbReference>
<feature type="region of interest" description="Disordered" evidence="1">
    <location>
        <begin position="221"/>
        <end position="253"/>
    </location>
</feature>
<evidence type="ECO:0000256" key="1">
    <source>
        <dbReference type="SAM" id="MobiDB-lite"/>
    </source>
</evidence>
<organism evidence="3 4">
    <name type="scientific">[Candida] anglica</name>
    <dbReference type="NCBI Taxonomy" id="148631"/>
    <lineage>
        <taxon>Eukaryota</taxon>
        <taxon>Fungi</taxon>
        <taxon>Dikarya</taxon>
        <taxon>Ascomycota</taxon>
        <taxon>Saccharomycotina</taxon>
        <taxon>Pichiomycetes</taxon>
        <taxon>Debaryomycetaceae</taxon>
        <taxon>Kurtzmaniella</taxon>
    </lineage>
</organism>
<dbReference type="PANTHER" id="PTHR36414">
    <property type="entry name" value="PROTEIN SUR7"/>
    <property type="match status" value="1"/>
</dbReference>
<name>A0ABP0EAA1_9ASCO</name>
<protein>
    <submittedName>
        <fullName evidence="3">Protein Sur7p</fullName>
    </submittedName>
</protein>
<reference evidence="3 4" key="1">
    <citation type="submission" date="2024-01" db="EMBL/GenBank/DDBJ databases">
        <authorList>
            <consortium name="Genoscope - CEA"/>
            <person name="William W."/>
        </authorList>
    </citation>
    <scope>NUCLEOTIDE SEQUENCE [LARGE SCALE GENOMIC DNA]</scope>
    <source>
        <strain evidence="3 4">29B2s-10</strain>
    </source>
</reference>
<evidence type="ECO:0000313" key="3">
    <source>
        <dbReference type="EMBL" id="CAK7903070.1"/>
    </source>
</evidence>
<evidence type="ECO:0000256" key="2">
    <source>
        <dbReference type="SAM" id="Phobius"/>
    </source>
</evidence>
<proteinExistence type="predicted"/>
<gene>
    <name evidence="3" type="primary">SUR7</name>
    <name evidence="3" type="ORF">CAAN4_D02850</name>
</gene>
<dbReference type="Gene3D" id="1.20.140.150">
    <property type="match status" value="1"/>
</dbReference>
<dbReference type="Proteomes" id="UP001497600">
    <property type="component" value="Chromosome D"/>
</dbReference>
<keyword evidence="4" id="KW-1185">Reference proteome</keyword>
<feature type="transmembrane region" description="Helical" evidence="2">
    <location>
        <begin position="191"/>
        <end position="211"/>
    </location>
</feature>
<dbReference type="Pfam" id="PF06687">
    <property type="entry name" value="SUR7"/>
    <property type="match status" value="1"/>
</dbReference>
<sequence length="265" mass="29646">MFKGIFTLVPLIFLLGSALLLFLVNLNGTTTSSIFKDIYWSQTETGDLTGSNFRTTRWTSYGICDVDSNGHSINCTKHKAAYPYSPQDNFGTSNELPNDFKTSRDTYFYLSRVAYALFLVGLAFTVFAIIPLFLSICCAGGLFTNICAFLVFLAFFFTLAAACLITAVHVLGRNTFSDDNFSSKLGKTLFGLTWASVATLLISFIFTCLIGRSGRKSRGEWHEQDNESLKRHSNDSETSYQRYDTEPTPSRGIHFFKIGRTKNVE</sequence>
<evidence type="ECO:0000313" key="4">
    <source>
        <dbReference type="Proteomes" id="UP001497600"/>
    </source>
</evidence>
<dbReference type="EMBL" id="OZ004256">
    <property type="protein sequence ID" value="CAK7903070.1"/>
    <property type="molecule type" value="Genomic_DNA"/>
</dbReference>